<dbReference type="AlphaFoldDB" id="A0AAU7VK21"/>
<evidence type="ECO:0000259" key="1">
    <source>
        <dbReference type="Pfam" id="PF01541"/>
    </source>
</evidence>
<dbReference type="InterPro" id="IPR000305">
    <property type="entry name" value="GIY-YIG_endonuc"/>
</dbReference>
<name>A0AAU7VK21_9FIRM</name>
<dbReference type="RefSeq" id="WP_350343158.1">
    <property type="nucleotide sequence ID" value="NZ_CP158367.1"/>
</dbReference>
<dbReference type="Pfam" id="PF01541">
    <property type="entry name" value="GIY-YIG"/>
    <property type="match status" value="1"/>
</dbReference>
<dbReference type="CDD" id="cd10446">
    <property type="entry name" value="GIY-YIG_unchar_1"/>
    <property type="match status" value="1"/>
</dbReference>
<reference evidence="2" key="1">
    <citation type="journal article" date="2013" name="Extremophiles">
        <title>Proteinivorax tanatarense gen. nov., sp. nov., an anaerobic, haloalkaliphilic, proteolytic bacterium isolated from a decaying algal bloom, and proposal of Proteinivoraceae fam. nov.</title>
        <authorList>
            <person name="Kevbrin V."/>
            <person name="Boltyanskaya Y."/>
            <person name="Zhilina T."/>
            <person name="Kolganova T."/>
            <person name="Lavrentjeva E."/>
            <person name="Kuznetsov B."/>
        </authorList>
    </citation>
    <scope>NUCLEOTIDE SEQUENCE</scope>
    <source>
        <strain evidence="2">Z-910T</strain>
    </source>
</reference>
<dbReference type="SUPFAM" id="SSF82771">
    <property type="entry name" value="GIY-YIG endonuclease"/>
    <property type="match status" value="1"/>
</dbReference>
<accession>A0AAU7VK21</accession>
<dbReference type="InterPro" id="IPR035901">
    <property type="entry name" value="GIY-YIG_endonuc_sf"/>
</dbReference>
<dbReference type="EMBL" id="CP158367">
    <property type="protein sequence ID" value="XBX74404.1"/>
    <property type="molecule type" value="Genomic_DNA"/>
</dbReference>
<organism evidence="2">
    <name type="scientific">Proteinivorax tanatarense</name>
    <dbReference type="NCBI Taxonomy" id="1260629"/>
    <lineage>
        <taxon>Bacteria</taxon>
        <taxon>Bacillati</taxon>
        <taxon>Bacillota</taxon>
        <taxon>Clostridia</taxon>
        <taxon>Eubacteriales</taxon>
        <taxon>Proteinivoracaceae</taxon>
        <taxon>Proteinivorax</taxon>
    </lineage>
</organism>
<dbReference type="Gene3D" id="3.40.1440.10">
    <property type="entry name" value="GIY-YIG endonuclease"/>
    <property type="match status" value="1"/>
</dbReference>
<feature type="domain" description="GIY-YIG" evidence="1">
    <location>
        <begin position="186"/>
        <end position="272"/>
    </location>
</feature>
<evidence type="ECO:0000313" key="2">
    <source>
        <dbReference type="EMBL" id="XBX74404.1"/>
    </source>
</evidence>
<protein>
    <submittedName>
        <fullName evidence="2">GIY-YIG nuclease family protein</fullName>
    </submittedName>
</protein>
<reference evidence="2" key="2">
    <citation type="submission" date="2024-06" db="EMBL/GenBank/DDBJ databases">
        <authorList>
            <person name="Petrova K.O."/>
            <person name="Toshchakov S.V."/>
            <person name="Boltjanskaja Y.V."/>
            <person name="Kevbrin V."/>
        </authorList>
    </citation>
    <scope>NUCLEOTIDE SEQUENCE</scope>
    <source>
        <strain evidence="2">Z-910T</strain>
    </source>
</reference>
<sequence>MKLIDILRVKGFKTTGVKIIRHTTDRKEIKKLVEADAFELYQSYQKTNVFKDTEYIIAFRALESTKALLQGVYKVHQVQQIAKLPEVLEPIISSENWGPGPYYHYELVKNNKLCDLEERLVIDWGKSTVSWCQKKLDKDVVEILPEGFAKAFLGYENVILTFNELEKIINYPDVNKQWKMMLSNVYGVYLILDKTNGQQYVGSAYGKDGIWGRWSNYVQTKHGGNKILIDLLDVDSLRYKNFQISILTVLPNTSLRRQVVQLEQIIKAKLGTRVFGLNSN</sequence>
<gene>
    <name evidence="2" type="ORF">PRVXT_002439</name>
</gene>
<proteinExistence type="predicted"/>